<accession>A0A7S4LI47</accession>
<sequence>MTRTRFLLSLTYPPTPNRLSPIHNHLLPIYNPLYHTTCTRTPAGVTHAPQILCLSSTSSCHLYHSHNQHAHLVHQQALFTLPNICLVHLYNNPMLMHAWWLY</sequence>
<gene>
    <name evidence="1" type="ORF">EGYM00163_LOCUS41851</name>
</gene>
<protein>
    <submittedName>
        <fullName evidence="1">Uncharacterized protein</fullName>
    </submittedName>
</protein>
<proteinExistence type="predicted"/>
<organism evidence="1">
    <name type="scientific">Eutreptiella gymnastica</name>
    <dbReference type="NCBI Taxonomy" id="73025"/>
    <lineage>
        <taxon>Eukaryota</taxon>
        <taxon>Discoba</taxon>
        <taxon>Euglenozoa</taxon>
        <taxon>Euglenida</taxon>
        <taxon>Spirocuta</taxon>
        <taxon>Euglenophyceae</taxon>
        <taxon>Eutreptiales</taxon>
        <taxon>Eutreptiaceae</taxon>
        <taxon>Eutreptiella</taxon>
    </lineage>
</organism>
<reference evidence="1" key="1">
    <citation type="submission" date="2021-01" db="EMBL/GenBank/DDBJ databases">
        <authorList>
            <person name="Corre E."/>
            <person name="Pelletier E."/>
            <person name="Niang G."/>
            <person name="Scheremetjew M."/>
            <person name="Finn R."/>
            <person name="Kale V."/>
            <person name="Holt S."/>
            <person name="Cochrane G."/>
            <person name="Meng A."/>
            <person name="Brown T."/>
            <person name="Cohen L."/>
        </authorList>
    </citation>
    <scope>NUCLEOTIDE SEQUENCE</scope>
    <source>
        <strain evidence="1">CCMP1594</strain>
    </source>
</reference>
<evidence type="ECO:0000313" key="1">
    <source>
        <dbReference type="EMBL" id="CAE0830570.1"/>
    </source>
</evidence>
<dbReference type="AlphaFoldDB" id="A0A7S4LI47"/>
<name>A0A7S4LI47_9EUGL</name>
<dbReference type="EMBL" id="HBJA01121622">
    <property type="protein sequence ID" value="CAE0830570.1"/>
    <property type="molecule type" value="Transcribed_RNA"/>
</dbReference>